<dbReference type="Proteomes" id="UP000199545">
    <property type="component" value="Unassembled WGS sequence"/>
</dbReference>
<dbReference type="InterPro" id="IPR011990">
    <property type="entry name" value="TPR-like_helical_dom_sf"/>
</dbReference>
<dbReference type="AlphaFoldDB" id="A0A1I3K4P7"/>
<evidence type="ECO:0000313" key="4">
    <source>
        <dbReference type="Proteomes" id="UP000199545"/>
    </source>
</evidence>
<dbReference type="OrthoDB" id="9820359at2"/>
<evidence type="ECO:0000313" key="3">
    <source>
        <dbReference type="EMBL" id="SFI67477.1"/>
    </source>
</evidence>
<reference evidence="3 4" key="1">
    <citation type="submission" date="2016-10" db="EMBL/GenBank/DDBJ databases">
        <authorList>
            <person name="de Groot N.N."/>
        </authorList>
    </citation>
    <scope>NUCLEOTIDE SEQUENCE [LARGE SCALE GENOMIC DNA]</scope>
    <source>
        <strain evidence="3 4">DSM 44778</strain>
    </source>
</reference>
<sequence length="373" mass="44775">MNKNRKMKKTHWFLTVKYVPVFILALAIIWVIYIGFANSGKLSSQPAISLAENTQERIASFERQMDNANFILTALGIIVTVSGFVLTFYGYFQAIKFKEIIEEEGEKYNQKVEELFKKHKQRIDQQFNQLNDQLQHEFNERVNNVIEAIQILTAPVIAESKEFRSLEKRLNQAKQRCPEIWDKYFLALFNWNQHLKRDQIALPTRKYAEYAFRYMERHLKEHHYHKEAWLMLIRWYNQEDQDVRAVDTLRRFLEKDPEHVYLVEKEVTNWDIQQEDVLEWKEQLIKEAKKKAEDPLRHAYKILQDEDIKQENQAIKQAIRIINKYQYLLEREKLKAGENNLQDDAITNLKQELLKVDDEDSKMDKTKHEDSHN</sequence>
<feature type="coiled-coil region" evidence="1">
    <location>
        <begin position="98"/>
        <end position="176"/>
    </location>
</feature>
<keyword evidence="2" id="KW-0812">Transmembrane</keyword>
<proteinExistence type="predicted"/>
<feature type="transmembrane region" description="Helical" evidence="2">
    <location>
        <begin position="12"/>
        <end position="36"/>
    </location>
</feature>
<accession>A0A1I3K4P7</accession>
<protein>
    <submittedName>
        <fullName evidence="3">Uncharacterized protein</fullName>
    </submittedName>
</protein>
<keyword evidence="2" id="KW-1133">Transmembrane helix</keyword>
<name>A0A1I3K4P7_9BACL</name>
<dbReference type="RefSeq" id="WP_093227376.1">
    <property type="nucleotide sequence ID" value="NZ_FORR01000001.1"/>
</dbReference>
<keyword evidence="1" id="KW-0175">Coiled coil</keyword>
<keyword evidence="4" id="KW-1185">Reference proteome</keyword>
<dbReference type="EMBL" id="FORR01000001">
    <property type="protein sequence ID" value="SFI67477.1"/>
    <property type="molecule type" value="Genomic_DNA"/>
</dbReference>
<feature type="transmembrane region" description="Helical" evidence="2">
    <location>
        <begin position="70"/>
        <end position="92"/>
    </location>
</feature>
<evidence type="ECO:0000256" key="2">
    <source>
        <dbReference type="SAM" id="Phobius"/>
    </source>
</evidence>
<evidence type="ECO:0000256" key="1">
    <source>
        <dbReference type="SAM" id="Coils"/>
    </source>
</evidence>
<gene>
    <name evidence="3" type="ORF">SAMN05421852_101331</name>
</gene>
<organism evidence="3 4">
    <name type="scientific">Thermoflavimicrobium dichotomicum</name>
    <dbReference type="NCBI Taxonomy" id="46223"/>
    <lineage>
        <taxon>Bacteria</taxon>
        <taxon>Bacillati</taxon>
        <taxon>Bacillota</taxon>
        <taxon>Bacilli</taxon>
        <taxon>Bacillales</taxon>
        <taxon>Thermoactinomycetaceae</taxon>
        <taxon>Thermoflavimicrobium</taxon>
    </lineage>
</organism>
<keyword evidence="2" id="KW-0472">Membrane</keyword>
<dbReference type="STRING" id="46223.SAMN05421852_101331"/>
<dbReference type="Gene3D" id="1.25.40.10">
    <property type="entry name" value="Tetratricopeptide repeat domain"/>
    <property type="match status" value="1"/>
</dbReference>